<dbReference type="InterPro" id="IPR038109">
    <property type="entry name" value="DNA_bind_recomb_sf"/>
</dbReference>
<name>A0ABP6S975_9ACTN</name>
<evidence type="ECO:0000256" key="1">
    <source>
        <dbReference type="ARBA" id="ARBA00023125"/>
    </source>
</evidence>
<keyword evidence="3" id="KW-0175">Coiled coil</keyword>
<comment type="caution">
    <text evidence="5">The sequence shown here is derived from an EMBL/GenBank/DDBJ whole genome shotgun (WGS) entry which is preliminary data.</text>
</comment>
<evidence type="ECO:0000256" key="3">
    <source>
        <dbReference type="SAM" id="Coils"/>
    </source>
</evidence>
<dbReference type="InterPro" id="IPR050639">
    <property type="entry name" value="SSR_resolvase"/>
</dbReference>
<dbReference type="Proteomes" id="UP001499990">
    <property type="component" value="Unassembled WGS sequence"/>
</dbReference>
<keyword evidence="2" id="KW-0233">DNA recombination</keyword>
<protein>
    <recommendedName>
        <fullName evidence="4">Recombinase domain-containing protein</fullName>
    </recommendedName>
</protein>
<dbReference type="InterPro" id="IPR025827">
    <property type="entry name" value="Zn_ribbon_recom_dom"/>
</dbReference>
<dbReference type="PROSITE" id="PS51737">
    <property type="entry name" value="RECOMBINASE_DNA_BIND"/>
    <property type="match status" value="1"/>
</dbReference>
<dbReference type="Pfam" id="PF13408">
    <property type="entry name" value="Zn_ribbon_recom"/>
    <property type="match status" value="1"/>
</dbReference>
<organism evidence="5 6">
    <name type="scientific">Streptomyces sannanensis</name>
    <dbReference type="NCBI Taxonomy" id="285536"/>
    <lineage>
        <taxon>Bacteria</taxon>
        <taxon>Bacillati</taxon>
        <taxon>Actinomycetota</taxon>
        <taxon>Actinomycetes</taxon>
        <taxon>Kitasatosporales</taxon>
        <taxon>Streptomycetaceae</taxon>
        <taxon>Streptomyces</taxon>
    </lineage>
</organism>
<dbReference type="Gene3D" id="3.90.1750.20">
    <property type="entry name" value="Putative Large Serine Recombinase, Chain B, Domain 2"/>
    <property type="match status" value="1"/>
</dbReference>
<keyword evidence="6" id="KW-1185">Reference proteome</keyword>
<dbReference type="Pfam" id="PF07508">
    <property type="entry name" value="Recombinase"/>
    <property type="match status" value="1"/>
</dbReference>
<evidence type="ECO:0000313" key="5">
    <source>
        <dbReference type="EMBL" id="GAA3371287.1"/>
    </source>
</evidence>
<keyword evidence="1" id="KW-0238">DNA-binding</keyword>
<dbReference type="PANTHER" id="PTHR30461">
    <property type="entry name" value="DNA-INVERTASE FROM LAMBDOID PROPHAGE"/>
    <property type="match status" value="1"/>
</dbReference>
<feature type="coiled-coil region" evidence="3">
    <location>
        <begin position="182"/>
        <end position="247"/>
    </location>
</feature>
<dbReference type="EMBL" id="BAAAYL010000001">
    <property type="protein sequence ID" value="GAA3371287.1"/>
    <property type="molecule type" value="Genomic_DNA"/>
</dbReference>
<gene>
    <name evidence="5" type="ORF">GCM10020367_21350</name>
</gene>
<dbReference type="InterPro" id="IPR011109">
    <property type="entry name" value="DNA_bind_recombinase_dom"/>
</dbReference>
<evidence type="ECO:0000313" key="6">
    <source>
        <dbReference type="Proteomes" id="UP001499990"/>
    </source>
</evidence>
<dbReference type="PANTHER" id="PTHR30461:SF2">
    <property type="entry name" value="SERINE RECOMBINASE PINE-RELATED"/>
    <property type="match status" value="1"/>
</dbReference>
<proteinExistence type="predicted"/>
<dbReference type="RefSeq" id="WP_345036057.1">
    <property type="nucleotide sequence ID" value="NZ_BAAAYL010000001.1"/>
</dbReference>
<feature type="domain" description="Recombinase" evidence="4">
    <location>
        <begin position="4"/>
        <end position="109"/>
    </location>
</feature>
<reference evidence="6" key="1">
    <citation type="journal article" date="2019" name="Int. J. Syst. Evol. Microbiol.">
        <title>The Global Catalogue of Microorganisms (GCM) 10K type strain sequencing project: providing services to taxonomists for standard genome sequencing and annotation.</title>
        <authorList>
            <consortium name="The Broad Institute Genomics Platform"/>
            <consortium name="The Broad Institute Genome Sequencing Center for Infectious Disease"/>
            <person name="Wu L."/>
            <person name="Ma J."/>
        </authorList>
    </citation>
    <scope>NUCLEOTIDE SEQUENCE [LARGE SCALE GENOMIC DNA]</scope>
    <source>
        <strain evidence="6">JCM 9651</strain>
    </source>
</reference>
<evidence type="ECO:0000259" key="4">
    <source>
        <dbReference type="PROSITE" id="PS51737"/>
    </source>
</evidence>
<accession>A0ABP6S975</accession>
<evidence type="ECO:0000256" key="2">
    <source>
        <dbReference type="ARBA" id="ARBA00023172"/>
    </source>
</evidence>
<sequence>MARLYGFDDSARTRLRDDEKQVIRLAASRVREGQSLAAVARWMNDQGYRGTLGGAWAPVSLGRLLDNPVIAGLAQDPKTGELYETGLPRIIEPEEFEELRKRQRRPERTTPDFDYMLTGGLLGTCGLCGHALVGARSNSSTPGYRCQPDEEGGCGKVRVAAHLLEDYVGTRVLGELARPGALLRLQEEKARIEAEAEQVRNRLAALEEQRGNLAEDYAKQELGRAAYKAANQKIDDAEKELRQTLRYAEQVAAAPLGGIDDVTGLVNWWNSAPAKSRRALCHLLLDQVEVYQASARGIRHIEDGRVVLRWKSAGGQVS</sequence>